<dbReference type="KEGG" id="spap:H3Z74_13350"/>
<evidence type="ECO:0000313" key="2">
    <source>
        <dbReference type="Proteomes" id="UP000516148"/>
    </source>
</evidence>
<dbReference type="EMBL" id="CP061038">
    <property type="protein sequence ID" value="QNQ07793.1"/>
    <property type="molecule type" value="Genomic_DNA"/>
</dbReference>
<gene>
    <name evidence="1" type="ORF">H3Z74_13350</name>
</gene>
<evidence type="ECO:0000313" key="1">
    <source>
        <dbReference type="EMBL" id="QNQ07793.1"/>
    </source>
</evidence>
<reference evidence="1 2" key="1">
    <citation type="submission" date="2020-09" db="EMBL/GenBank/DDBJ databases">
        <title>Sphingomonas sp., a new species isolated from pork steak.</title>
        <authorList>
            <person name="Heidler von Heilborn D."/>
        </authorList>
    </citation>
    <scope>NUCLEOTIDE SEQUENCE [LARGE SCALE GENOMIC DNA]</scope>
    <source>
        <strain evidence="2">S8-3T</strain>
    </source>
</reference>
<organism evidence="1 2">
    <name type="scientific">Sphingomonas alpina</name>
    <dbReference type="NCBI Taxonomy" id="653931"/>
    <lineage>
        <taxon>Bacteria</taxon>
        <taxon>Pseudomonadati</taxon>
        <taxon>Pseudomonadota</taxon>
        <taxon>Alphaproteobacteria</taxon>
        <taxon>Sphingomonadales</taxon>
        <taxon>Sphingomonadaceae</taxon>
        <taxon>Sphingomonas</taxon>
    </lineage>
</organism>
<sequence>MLAVLAAEKYPTPAAVGCCMGAASVEKPENLVGTRRVEIVSTIFDQRAQTASSI</sequence>
<accession>A0A7H0LDP0</accession>
<protein>
    <submittedName>
        <fullName evidence="1">Uncharacterized protein</fullName>
    </submittedName>
</protein>
<dbReference type="Proteomes" id="UP000516148">
    <property type="component" value="Chromosome"/>
</dbReference>
<proteinExistence type="predicted"/>
<dbReference type="AlphaFoldDB" id="A0A7H0LDP0"/>
<name>A0A7H0LDP0_9SPHN</name>
<keyword evidence="2" id="KW-1185">Reference proteome</keyword>